<dbReference type="EMBL" id="BGPR01082582">
    <property type="protein sequence ID" value="GBL87761.1"/>
    <property type="molecule type" value="Genomic_DNA"/>
</dbReference>
<reference evidence="3 6" key="1">
    <citation type="journal article" date="2019" name="Sci. Rep.">
        <title>Orb-weaving spider Araneus ventricosus genome elucidates the spidroin gene catalogue.</title>
        <authorList>
            <person name="Kono N."/>
            <person name="Nakamura H."/>
            <person name="Ohtoshi R."/>
            <person name="Moran D.A.P."/>
            <person name="Shinohara A."/>
            <person name="Yoshida Y."/>
            <person name="Fujiwara M."/>
            <person name="Mori M."/>
            <person name="Tomita M."/>
            <person name="Arakawa K."/>
        </authorList>
    </citation>
    <scope>NUCLEOTIDE SEQUENCE [LARGE SCALE GENOMIC DNA]</scope>
</reference>
<gene>
    <name evidence="2" type="ORF">AVEN_190927_1</name>
    <name evidence="5" type="ORF">AVEN_212267_1</name>
    <name evidence="3" type="ORF">AVEN_265655_1</name>
    <name evidence="4" type="ORF">AVEN_91034_1</name>
</gene>
<feature type="transmembrane region" description="Helical" evidence="1">
    <location>
        <begin position="51"/>
        <end position="73"/>
    </location>
</feature>
<keyword evidence="1" id="KW-1133">Transmembrane helix</keyword>
<accession>A0A4Y2B5V6</accession>
<dbReference type="EMBL" id="BGPR01082591">
    <property type="protein sequence ID" value="GBL87804.1"/>
    <property type="molecule type" value="Genomic_DNA"/>
</dbReference>
<comment type="caution">
    <text evidence="3">The sequence shown here is derived from an EMBL/GenBank/DDBJ whole genome shotgun (WGS) entry which is preliminary data.</text>
</comment>
<evidence type="ECO:0000313" key="2">
    <source>
        <dbReference type="EMBL" id="GBL87742.1"/>
    </source>
</evidence>
<keyword evidence="6" id="KW-1185">Reference proteome</keyword>
<keyword evidence="1" id="KW-0472">Membrane</keyword>
<feature type="transmembrane region" description="Helical" evidence="1">
    <location>
        <begin position="271"/>
        <end position="293"/>
    </location>
</feature>
<feature type="transmembrane region" description="Helical" evidence="1">
    <location>
        <begin position="168"/>
        <end position="198"/>
    </location>
</feature>
<dbReference type="Proteomes" id="UP000499080">
    <property type="component" value="Unassembled WGS sequence"/>
</dbReference>
<feature type="transmembrane region" description="Helical" evidence="1">
    <location>
        <begin position="127"/>
        <end position="148"/>
    </location>
</feature>
<dbReference type="EMBL" id="BGPR01082584">
    <property type="protein sequence ID" value="GBL87776.1"/>
    <property type="molecule type" value="Genomic_DNA"/>
</dbReference>
<feature type="transmembrane region" description="Helical" evidence="1">
    <location>
        <begin position="240"/>
        <end position="265"/>
    </location>
</feature>
<evidence type="ECO:0000256" key="1">
    <source>
        <dbReference type="SAM" id="Phobius"/>
    </source>
</evidence>
<dbReference type="AlphaFoldDB" id="A0A4Y2B5V6"/>
<sequence length="369" mass="43546">METRTMGIRTITRRSSPGKMQTGVLNTFTKVLWIAGISVDHKSRERKILKIVGLILFNSFWSIVCLKTVWHLVKKTEKWDIQLFILLEQVLCFILWWAMFLKRFRIYECMSYLDSLRTDFGMKNQRIFHCLAISINILIFALCTFNNVEDRAWMPDEIRKLFHNKDGWIALVVVIIDSLSSLILHGLPVIASIIYLAICFNTIKLLNHFGKMIMEERLDEHATFVRSSSLIEKLEDSMSLAIFFFLFRCVVEFFCTLTAIINFLMGTFHQLFIAFFLHKIFLYSTVVILADLVQTYHANLKRQVMRKILERIYTYSNISMNKNFVRFLEIRGDADNITAWKMFILNRRLFLSTVAFLMTYGVLFYQMKE</sequence>
<evidence type="ECO:0000313" key="6">
    <source>
        <dbReference type="Proteomes" id="UP000499080"/>
    </source>
</evidence>
<feature type="transmembrane region" description="Helical" evidence="1">
    <location>
        <begin position="79"/>
        <end position="101"/>
    </location>
</feature>
<proteinExistence type="predicted"/>
<evidence type="ECO:0000313" key="3">
    <source>
        <dbReference type="EMBL" id="GBL87761.1"/>
    </source>
</evidence>
<feature type="transmembrane region" description="Helical" evidence="1">
    <location>
        <begin position="349"/>
        <end position="367"/>
    </location>
</feature>
<protein>
    <recommendedName>
        <fullName evidence="7">Gustatory receptor</fullName>
    </recommendedName>
</protein>
<evidence type="ECO:0008006" key="7">
    <source>
        <dbReference type="Google" id="ProtNLM"/>
    </source>
</evidence>
<evidence type="ECO:0000313" key="5">
    <source>
        <dbReference type="EMBL" id="GBL87804.1"/>
    </source>
</evidence>
<evidence type="ECO:0000313" key="4">
    <source>
        <dbReference type="EMBL" id="GBL87776.1"/>
    </source>
</evidence>
<name>A0A4Y2B5V6_ARAVE</name>
<dbReference type="OrthoDB" id="6463053at2759"/>
<keyword evidence="1" id="KW-0812">Transmembrane</keyword>
<organism evidence="3 6">
    <name type="scientific">Araneus ventricosus</name>
    <name type="common">Orbweaver spider</name>
    <name type="synonym">Epeira ventricosa</name>
    <dbReference type="NCBI Taxonomy" id="182803"/>
    <lineage>
        <taxon>Eukaryota</taxon>
        <taxon>Metazoa</taxon>
        <taxon>Ecdysozoa</taxon>
        <taxon>Arthropoda</taxon>
        <taxon>Chelicerata</taxon>
        <taxon>Arachnida</taxon>
        <taxon>Araneae</taxon>
        <taxon>Araneomorphae</taxon>
        <taxon>Entelegynae</taxon>
        <taxon>Araneoidea</taxon>
        <taxon>Araneidae</taxon>
        <taxon>Araneus</taxon>
    </lineage>
</organism>
<dbReference type="EMBL" id="BGPR01082579">
    <property type="protein sequence ID" value="GBL87742.1"/>
    <property type="molecule type" value="Genomic_DNA"/>
</dbReference>